<reference evidence="4" key="2">
    <citation type="submission" date="2020-08" db="EMBL/GenBank/DDBJ databases">
        <authorList>
            <person name="Lai Q."/>
        </authorList>
    </citation>
    <scope>NUCLEOTIDE SEQUENCE</scope>
    <source>
        <strain evidence="4">S27-2</strain>
    </source>
</reference>
<proteinExistence type="inferred from homology"/>
<organism evidence="4 5">
    <name type="scientific">Neptunicella marina</name>
    <dbReference type="NCBI Taxonomy" id="2125989"/>
    <lineage>
        <taxon>Bacteria</taxon>
        <taxon>Pseudomonadati</taxon>
        <taxon>Pseudomonadota</taxon>
        <taxon>Gammaproteobacteria</taxon>
        <taxon>Alteromonadales</taxon>
        <taxon>Alteromonadaceae</taxon>
        <taxon>Neptunicella</taxon>
    </lineage>
</organism>
<accession>A0A8J6IVC2</accession>
<feature type="coiled-coil region" evidence="2">
    <location>
        <begin position="173"/>
        <end position="200"/>
    </location>
</feature>
<comment type="function">
    <text evidence="1">Required for ubiquinone (coenzyme Q) biosynthesis. Binds hydrophobic ubiquinone biosynthetic intermediates via its SCP2 domain and is essential for the stability of the Ubi complex. May constitute a docking platform where Ubi enzymes assemble and access their SCP2-bound polyprenyl substrates.</text>
</comment>
<dbReference type="RefSeq" id="WP_186507105.1">
    <property type="nucleotide sequence ID" value="NZ_JACNEP010000008.1"/>
</dbReference>
<dbReference type="SUPFAM" id="SSF55718">
    <property type="entry name" value="SCP-like"/>
    <property type="match status" value="1"/>
</dbReference>
<dbReference type="InterPro" id="IPR038989">
    <property type="entry name" value="UbiJ"/>
</dbReference>
<sequence length="203" mass="22722">MPAAQLAGAFIESAINKLLSLDPASQKRLIALNGKQLVVAVKELPWPLTFIFNDKISLLMTAAEQPDCRIALSLSTLNKLKDTSQLTRLIQERELELIGDIHVAQSFSVLLNELDIDWEEQLSVYTGDVVAHQTIYGAKQLVARFKEHGQQLQQGLSDALIQEKQLIAHPMAIEQFSQAVNQLRSDTERLDARLKRLSQKQQG</sequence>
<protein>
    <recommendedName>
        <fullName evidence="1">Ubiquinone biosynthesis accessory factor UbiJ</fullName>
    </recommendedName>
</protein>
<gene>
    <name evidence="1" type="primary">ubiJ</name>
    <name evidence="4" type="ORF">H8B19_11875</name>
</gene>
<evidence type="ECO:0000256" key="1">
    <source>
        <dbReference type="HAMAP-Rule" id="MF_02215"/>
    </source>
</evidence>
<evidence type="ECO:0000259" key="3">
    <source>
        <dbReference type="Pfam" id="PF02036"/>
    </source>
</evidence>
<comment type="similarity">
    <text evidence="1">Belongs to the UbiJ family.</text>
</comment>
<dbReference type="Pfam" id="PF02036">
    <property type="entry name" value="SCP2"/>
    <property type="match status" value="1"/>
</dbReference>
<dbReference type="PANTHER" id="PTHR38693:SF1">
    <property type="entry name" value="UBIQUINONE BIOSYNTHESIS ACCESSORY FACTOR UBIJ"/>
    <property type="match status" value="1"/>
</dbReference>
<dbReference type="InterPro" id="IPR003033">
    <property type="entry name" value="SCP2_sterol-bd_dom"/>
</dbReference>
<name>A0A8J6IVC2_9ALTE</name>
<dbReference type="UniPathway" id="UPA00232"/>
<evidence type="ECO:0000313" key="4">
    <source>
        <dbReference type="EMBL" id="MBC3766577.1"/>
    </source>
</evidence>
<comment type="subcellular location">
    <subcellularLocation>
        <location evidence="1">Cytoplasm</location>
    </subcellularLocation>
</comment>
<comment type="pathway">
    <text evidence="1">Cofactor biosynthesis; ubiquinone biosynthesis.</text>
</comment>
<dbReference type="PANTHER" id="PTHR38693">
    <property type="entry name" value="UBIQUINONE BIOSYNTHESIS PROTEIN UBIJ"/>
    <property type="match status" value="1"/>
</dbReference>
<dbReference type="AlphaFoldDB" id="A0A8J6IVC2"/>
<keyword evidence="1" id="KW-0963">Cytoplasm</keyword>
<dbReference type="EMBL" id="JACNEP010000008">
    <property type="protein sequence ID" value="MBC3766577.1"/>
    <property type="molecule type" value="Genomic_DNA"/>
</dbReference>
<keyword evidence="1" id="KW-0831">Ubiquinone biosynthesis</keyword>
<dbReference type="GO" id="GO:0005737">
    <property type="term" value="C:cytoplasm"/>
    <property type="evidence" value="ECO:0007669"/>
    <property type="project" value="UniProtKB-SubCell"/>
</dbReference>
<keyword evidence="5" id="KW-1185">Reference proteome</keyword>
<dbReference type="HAMAP" id="MF_02215">
    <property type="entry name" value="UbiJ"/>
    <property type="match status" value="1"/>
</dbReference>
<reference evidence="4" key="1">
    <citation type="journal article" date="2018" name="Int. J. Syst. Evol. Microbiol.">
        <title>Neptunicella marina gen. nov., sp. nov., isolated from surface seawater.</title>
        <authorList>
            <person name="Liu X."/>
            <person name="Lai Q."/>
            <person name="Du Y."/>
            <person name="Zhang X."/>
            <person name="Liu Z."/>
            <person name="Sun F."/>
            <person name="Shao Z."/>
        </authorList>
    </citation>
    <scope>NUCLEOTIDE SEQUENCE</scope>
    <source>
        <strain evidence="4">S27-2</strain>
    </source>
</reference>
<keyword evidence="2" id="KW-0175">Coiled coil</keyword>
<dbReference type="InterPro" id="IPR036527">
    <property type="entry name" value="SCP2_sterol-bd_dom_sf"/>
</dbReference>
<dbReference type="Proteomes" id="UP000601768">
    <property type="component" value="Unassembled WGS sequence"/>
</dbReference>
<evidence type="ECO:0000256" key="2">
    <source>
        <dbReference type="SAM" id="Coils"/>
    </source>
</evidence>
<evidence type="ECO:0000313" key="5">
    <source>
        <dbReference type="Proteomes" id="UP000601768"/>
    </source>
</evidence>
<dbReference type="GO" id="GO:0006744">
    <property type="term" value="P:ubiquinone biosynthetic process"/>
    <property type="evidence" value="ECO:0007669"/>
    <property type="project" value="UniProtKB-UniRule"/>
</dbReference>
<comment type="caution">
    <text evidence="4">The sequence shown here is derived from an EMBL/GenBank/DDBJ whole genome shotgun (WGS) entry which is preliminary data.</text>
</comment>
<feature type="domain" description="SCP2" evidence="3">
    <location>
        <begin position="15"/>
        <end position="111"/>
    </location>
</feature>